<organism evidence="2 3">
    <name type="scientific">Novosphingobium sediminis</name>
    <dbReference type="NCBI Taxonomy" id="707214"/>
    <lineage>
        <taxon>Bacteria</taxon>
        <taxon>Pseudomonadati</taxon>
        <taxon>Pseudomonadota</taxon>
        <taxon>Alphaproteobacteria</taxon>
        <taxon>Sphingomonadales</taxon>
        <taxon>Sphingomonadaceae</taxon>
        <taxon>Novosphingobium</taxon>
    </lineage>
</organism>
<evidence type="ECO:0000313" key="2">
    <source>
        <dbReference type="EMBL" id="GEN99412.1"/>
    </source>
</evidence>
<dbReference type="PANTHER" id="PTHR48079:SF6">
    <property type="entry name" value="NAD(P)-BINDING DOMAIN-CONTAINING PROTEIN-RELATED"/>
    <property type="match status" value="1"/>
</dbReference>
<dbReference type="Proteomes" id="UP000321464">
    <property type="component" value="Unassembled WGS sequence"/>
</dbReference>
<dbReference type="Pfam" id="PF01370">
    <property type="entry name" value="Epimerase"/>
    <property type="match status" value="1"/>
</dbReference>
<dbReference type="InterPro" id="IPR001509">
    <property type="entry name" value="Epimerase_deHydtase"/>
</dbReference>
<dbReference type="EMBL" id="BJYR01000008">
    <property type="protein sequence ID" value="GEN99412.1"/>
    <property type="molecule type" value="Genomic_DNA"/>
</dbReference>
<dbReference type="OrthoDB" id="7771794at2"/>
<dbReference type="AlphaFoldDB" id="A0A512AIG8"/>
<dbReference type="PANTHER" id="PTHR48079">
    <property type="entry name" value="PROTEIN YEEZ"/>
    <property type="match status" value="1"/>
</dbReference>
<sequence>MKVFVTGAGGFVGKAVVAAAVASGHSVMAMCRPISRNPTPDFPDGVQTVIGDLCQTGEWQEALQEADAIIHCAVRFNSLADSVLATENLLAAAPAGLTRFVHVSSFAVYDYTAPRWLATMDEHSPVEREPERRDVYTQLKLRQEQLIGDHCREHAIPLVMTRPVAIYGTSRNWLFGCARKLGPLDLIFGPLSKLRLIHVEDCASALVAALTARLDGRDAVVINLIATELCGHWSFHRQARKFGAKTGFGIPVPYVLLRTLGWTAVAINKLFFSGRKTLPKTLEPVLQEVSWRPFRYSNKAARTLLNWEPRVSLRSGIREIVEFKNFKKTSG</sequence>
<accession>A0A512AIG8</accession>
<comment type="caution">
    <text evidence="2">The sequence shown here is derived from an EMBL/GenBank/DDBJ whole genome shotgun (WGS) entry which is preliminary data.</text>
</comment>
<name>A0A512AIG8_9SPHN</name>
<evidence type="ECO:0000259" key="1">
    <source>
        <dbReference type="Pfam" id="PF01370"/>
    </source>
</evidence>
<reference evidence="2 3" key="1">
    <citation type="submission" date="2019-07" db="EMBL/GenBank/DDBJ databases">
        <title>Whole genome shotgun sequence of Novosphingobium sediminis NBRC 106119.</title>
        <authorList>
            <person name="Hosoyama A."/>
            <person name="Uohara A."/>
            <person name="Ohji S."/>
            <person name="Ichikawa N."/>
        </authorList>
    </citation>
    <scope>NUCLEOTIDE SEQUENCE [LARGE SCALE GENOMIC DNA]</scope>
    <source>
        <strain evidence="2 3">NBRC 106119</strain>
    </source>
</reference>
<dbReference type="GO" id="GO:0005737">
    <property type="term" value="C:cytoplasm"/>
    <property type="evidence" value="ECO:0007669"/>
    <property type="project" value="TreeGrafter"/>
</dbReference>
<dbReference type="RefSeq" id="WP_147158772.1">
    <property type="nucleotide sequence ID" value="NZ_BJYR01000008.1"/>
</dbReference>
<evidence type="ECO:0000313" key="3">
    <source>
        <dbReference type="Proteomes" id="UP000321464"/>
    </source>
</evidence>
<dbReference type="Gene3D" id="3.40.50.720">
    <property type="entry name" value="NAD(P)-binding Rossmann-like Domain"/>
    <property type="match status" value="1"/>
</dbReference>
<dbReference type="GO" id="GO:0004029">
    <property type="term" value="F:aldehyde dehydrogenase (NAD+) activity"/>
    <property type="evidence" value="ECO:0007669"/>
    <property type="project" value="TreeGrafter"/>
</dbReference>
<proteinExistence type="predicted"/>
<keyword evidence="3" id="KW-1185">Reference proteome</keyword>
<dbReference type="InterPro" id="IPR036291">
    <property type="entry name" value="NAD(P)-bd_dom_sf"/>
</dbReference>
<dbReference type="SUPFAM" id="SSF51735">
    <property type="entry name" value="NAD(P)-binding Rossmann-fold domains"/>
    <property type="match status" value="1"/>
</dbReference>
<dbReference type="InterPro" id="IPR051783">
    <property type="entry name" value="NAD(P)-dependent_oxidoreduct"/>
</dbReference>
<protein>
    <recommendedName>
        <fullName evidence="1">NAD-dependent epimerase/dehydratase domain-containing protein</fullName>
    </recommendedName>
</protein>
<feature type="domain" description="NAD-dependent epimerase/dehydratase" evidence="1">
    <location>
        <begin position="3"/>
        <end position="219"/>
    </location>
</feature>
<gene>
    <name evidence="2" type="ORF">NSE01_12450</name>
</gene>